<comment type="caution">
    <text evidence="2">The sequence shown here is derived from an EMBL/GenBank/DDBJ whole genome shotgun (WGS) entry which is preliminary data.</text>
</comment>
<protein>
    <submittedName>
        <fullName evidence="2">Molybdenum transport ATP-binding protein modC (TC 3.A.1.8.1)</fullName>
    </submittedName>
</protein>
<feature type="domain" description="Putative heavy-metal chelation" evidence="1">
    <location>
        <begin position="1"/>
        <end position="52"/>
    </location>
</feature>
<proteinExistence type="predicted"/>
<organism evidence="2 3">
    <name type="scientific">Crocosphaera watsonii WH 0003</name>
    <dbReference type="NCBI Taxonomy" id="423471"/>
    <lineage>
        <taxon>Bacteria</taxon>
        <taxon>Bacillati</taxon>
        <taxon>Cyanobacteriota</taxon>
        <taxon>Cyanophyceae</taxon>
        <taxon>Oscillatoriophycideae</taxon>
        <taxon>Chroococcales</taxon>
        <taxon>Aphanothecaceae</taxon>
        <taxon>Crocosphaera</taxon>
    </lineage>
</organism>
<keyword evidence="2" id="KW-0547">Nucleotide-binding</keyword>
<name>G5J037_CROWT</name>
<dbReference type="EMBL" id="AESD01000144">
    <property type="protein sequence ID" value="EHJ14452.1"/>
    <property type="molecule type" value="Genomic_DNA"/>
</dbReference>
<dbReference type="SUPFAM" id="SSF159713">
    <property type="entry name" value="Dhaf3308-like"/>
    <property type="match status" value="1"/>
</dbReference>
<dbReference type="PATRIC" id="fig|423471.3.peg.815"/>
<keyword evidence="2" id="KW-0067">ATP-binding</keyword>
<dbReference type="AlphaFoldDB" id="G5J037"/>
<sequence length="55" mass="5981">MGPTLPWLGELADFGINYLAGVTVSDPTALRQTFAEGGWVRIFETAVQYHLLSLG</sequence>
<gene>
    <name evidence="2" type="ORF">CWATWH0003_0882</name>
</gene>
<dbReference type="Pfam" id="PF04016">
    <property type="entry name" value="DUF364"/>
    <property type="match status" value="1"/>
</dbReference>
<dbReference type="GO" id="GO:0005524">
    <property type="term" value="F:ATP binding"/>
    <property type="evidence" value="ECO:0007669"/>
    <property type="project" value="UniProtKB-KW"/>
</dbReference>
<dbReference type="InterPro" id="IPR007161">
    <property type="entry name" value="DUF364"/>
</dbReference>
<accession>G5J037</accession>
<evidence type="ECO:0000259" key="1">
    <source>
        <dbReference type="Pfam" id="PF04016"/>
    </source>
</evidence>
<dbReference type="Proteomes" id="UP000003477">
    <property type="component" value="Unassembled WGS sequence"/>
</dbReference>
<evidence type="ECO:0000313" key="3">
    <source>
        <dbReference type="Proteomes" id="UP000003477"/>
    </source>
</evidence>
<evidence type="ECO:0000313" key="2">
    <source>
        <dbReference type="EMBL" id="EHJ14452.1"/>
    </source>
</evidence>
<reference evidence="2 3" key="1">
    <citation type="journal article" date="2011" name="Front. Microbiol.">
        <title>Two Strains of Crocosphaera watsonii with Highly Conserved Genomes are Distinguished by Strain-Specific Features.</title>
        <authorList>
            <person name="Bench S.R."/>
            <person name="Ilikchyan I.N."/>
            <person name="Tripp H.J."/>
            <person name="Zehr J.P."/>
        </authorList>
    </citation>
    <scope>NUCLEOTIDE SEQUENCE [LARGE SCALE GENOMIC DNA]</scope>
    <source>
        <strain evidence="2 3">WH 0003</strain>
    </source>
</reference>